<dbReference type="Proteomes" id="UP001205965">
    <property type="component" value="Unassembled WGS sequence"/>
</dbReference>
<evidence type="ECO:0000259" key="3">
    <source>
        <dbReference type="Pfam" id="PF03413"/>
    </source>
</evidence>
<feature type="domain" description="PepSY" evidence="3">
    <location>
        <begin position="132"/>
        <end position="170"/>
    </location>
</feature>
<evidence type="ECO:0000256" key="2">
    <source>
        <dbReference type="SAM" id="SignalP"/>
    </source>
</evidence>
<comment type="caution">
    <text evidence="4">The sequence shown here is derived from an EMBL/GenBank/DDBJ whole genome shotgun (WGS) entry which is preliminary data.</text>
</comment>
<keyword evidence="5" id="KW-1185">Reference proteome</keyword>
<accession>A0ABT2FVF6</accession>
<name>A0ABT2FVF6_9CORY</name>
<evidence type="ECO:0000313" key="4">
    <source>
        <dbReference type="EMBL" id="MCS5479141.1"/>
    </source>
</evidence>
<dbReference type="InterPro" id="IPR025711">
    <property type="entry name" value="PepSY"/>
</dbReference>
<dbReference type="PROSITE" id="PS51257">
    <property type="entry name" value="PROKAR_LIPOPROTEIN"/>
    <property type="match status" value="1"/>
</dbReference>
<sequence>MKTRSFIAAGVALAMSLSLGACAESAPQPTPDTISLSTPATTSPERQPETRVPEAEQTGEDPVFAAIDAALAAYPGGIVVDVDREDGRHTYDIDIVLDNQVIELEVGVDGTVREDERESDDDDAREAHAATVTAAEAIRDALDRHPEGYLDEAQLDEDDGRLYWEIELDDANFNALAELDLPAN</sequence>
<evidence type="ECO:0000256" key="1">
    <source>
        <dbReference type="SAM" id="MobiDB-lite"/>
    </source>
</evidence>
<feature type="signal peptide" evidence="2">
    <location>
        <begin position="1"/>
        <end position="23"/>
    </location>
</feature>
<feature type="region of interest" description="Disordered" evidence="1">
    <location>
        <begin position="23"/>
        <end position="59"/>
    </location>
</feature>
<reference evidence="4 5" key="1">
    <citation type="submission" date="2022-08" db="EMBL/GenBank/DDBJ databases">
        <title>YIM 101645 draft genome.</title>
        <authorList>
            <person name="Chen X."/>
        </authorList>
    </citation>
    <scope>NUCLEOTIDE SEQUENCE [LARGE SCALE GENOMIC DNA]</scope>
    <source>
        <strain evidence="4 5">YIM 101645</strain>
    </source>
</reference>
<evidence type="ECO:0000313" key="5">
    <source>
        <dbReference type="Proteomes" id="UP001205965"/>
    </source>
</evidence>
<dbReference type="Pfam" id="PF03413">
    <property type="entry name" value="PepSY"/>
    <property type="match status" value="1"/>
</dbReference>
<protein>
    <recommendedName>
        <fullName evidence="3">PepSY domain-containing protein</fullName>
    </recommendedName>
</protein>
<dbReference type="EMBL" id="JANWTC010000003">
    <property type="protein sequence ID" value="MCS5479141.1"/>
    <property type="molecule type" value="Genomic_DNA"/>
</dbReference>
<dbReference type="Gene3D" id="3.10.450.40">
    <property type="match status" value="2"/>
</dbReference>
<proteinExistence type="predicted"/>
<feature type="chain" id="PRO_5046900678" description="PepSY domain-containing protein" evidence="2">
    <location>
        <begin position="24"/>
        <end position="184"/>
    </location>
</feature>
<feature type="compositionally biased region" description="Polar residues" evidence="1">
    <location>
        <begin position="31"/>
        <end position="45"/>
    </location>
</feature>
<gene>
    <name evidence="4" type="ORF">NYP18_05685</name>
</gene>
<dbReference type="RefSeq" id="WP_259427206.1">
    <property type="nucleotide sequence ID" value="NZ_JANWTC010000003.1"/>
</dbReference>
<keyword evidence="2" id="KW-0732">Signal</keyword>
<organism evidence="4 5">
    <name type="scientific">Corynebacterium lemuris</name>
    <dbReference type="NCBI Taxonomy" id="1859292"/>
    <lineage>
        <taxon>Bacteria</taxon>
        <taxon>Bacillati</taxon>
        <taxon>Actinomycetota</taxon>
        <taxon>Actinomycetes</taxon>
        <taxon>Mycobacteriales</taxon>
        <taxon>Corynebacteriaceae</taxon>
        <taxon>Corynebacterium</taxon>
    </lineage>
</organism>